<keyword evidence="3" id="KW-1185">Reference proteome</keyword>
<evidence type="ECO:0000313" key="2">
    <source>
        <dbReference type="EMBL" id="KAF6765582.1"/>
    </source>
</evidence>
<protein>
    <recommendedName>
        <fullName evidence="4">Secreted protein</fullName>
    </recommendedName>
</protein>
<reference evidence="2 3" key="1">
    <citation type="submission" date="2020-07" db="EMBL/GenBank/DDBJ databases">
        <title>Comparative genomics of pyrophilous fungi reveals a link between fire events and developmental genes.</title>
        <authorList>
            <consortium name="DOE Joint Genome Institute"/>
            <person name="Steindorff A.S."/>
            <person name="Carver A."/>
            <person name="Calhoun S."/>
            <person name="Stillman K."/>
            <person name="Liu H."/>
            <person name="Lipzen A."/>
            <person name="Pangilinan J."/>
            <person name="Labutti K."/>
            <person name="Bruns T.D."/>
            <person name="Grigoriev I.V."/>
        </authorList>
    </citation>
    <scope>NUCLEOTIDE SEQUENCE [LARGE SCALE GENOMIC DNA]</scope>
    <source>
        <strain evidence="2 3">CBS 144469</strain>
    </source>
</reference>
<dbReference type="EMBL" id="JACGCI010000002">
    <property type="protein sequence ID" value="KAF6765582.1"/>
    <property type="molecule type" value="Genomic_DNA"/>
</dbReference>
<keyword evidence="1" id="KW-0732">Signal</keyword>
<name>A0A8H6IJU6_9AGAR</name>
<dbReference type="Proteomes" id="UP000521943">
    <property type="component" value="Unassembled WGS sequence"/>
</dbReference>
<evidence type="ECO:0000313" key="3">
    <source>
        <dbReference type="Proteomes" id="UP000521943"/>
    </source>
</evidence>
<evidence type="ECO:0008006" key="4">
    <source>
        <dbReference type="Google" id="ProtNLM"/>
    </source>
</evidence>
<evidence type="ECO:0000256" key="1">
    <source>
        <dbReference type="SAM" id="SignalP"/>
    </source>
</evidence>
<feature type="chain" id="PRO_5034996017" description="Secreted protein" evidence="1">
    <location>
        <begin position="23"/>
        <end position="83"/>
    </location>
</feature>
<organism evidence="2 3">
    <name type="scientific">Ephemerocybe angulata</name>
    <dbReference type="NCBI Taxonomy" id="980116"/>
    <lineage>
        <taxon>Eukaryota</taxon>
        <taxon>Fungi</taxon>
        <taxon>Dikarya</taxon>
        <taxon>Basidiomycota</taxon>
        <taxon>Agaricomycotina</taxon>
        <taxon>Agaricomycetes</taxon>
        <taxon>Agaricomycetidae</taxon>
        <taxon>Agaricales</taxon>
        <taxon>Agaricineae</taxon>
        <taxon>Psathyrellaceae</taxon>
        <taxon>Ephemerocybe</taxon>
    </lineage>
</organism>
<gene>
    <name evidence="2" type="ORF">DFP72DRAFT_868139</name>
</gene>
<comment type="caution">
    <text evidence="2">The sequence shown here is derived from an EMBL/GenBank/DDBJ whole genome shotgun (WGS) entry which is preliminary data.</text>
</comment>
<dbReference type="AlphaFoldDB" id="A0A8H6IJU6"/>
<feature type="signal peptide" evidence="1">
    <location>
        <begin position="1"/>
        <end position="22"/>
    </location>
</feature>
<accession>A0A8H6IJU6</accession>
<sequence length="83" mass="9139">MKGSRLDGVKVCLVVVLSFVECLQYDTKVSTDAATFQSCRGPCHSHRLGKRRALSSGLCRRGGFKRFGDNGIVMSHENIYTSV</sequence>
<proteinExistence type="predicted"/>